<dbReference type="InterPro" id="IPR003342">
    <property type="entry name" value="ArnT-like_N"/>
</dbReference>
<accession>A0AAN0K4Z9</accession>
<keyword evidence="5" id="KW-0328">Glycosyltransferase</keyword>
<evidence type="ECO:0000256" key="7">
    <source>
        <dbReference type="ARBA" id="ARBA00022692"/>
    </source>
</evidence>
<keyword evidence="11 16" id="KW-0472">Membrane</keyword>
<dbReference type="EC" id="2.4.1.109" evidence="4"/>
<dbReference type="SUPFAM" id="SSF82109">
    <property type="entry name" value="MIR domain"/>
    <property type="match status" value="1"/>
</dbReference>
<keyword evidence="6" id="KW-0808">Transferase</keyword>
<evidence type="ECO:0000256" key="15">
    <source>
        <dbReference type="SAM" id="MobiDB-lite"/>
    </source>
</evidence>
<evidence type="ECO:0000256" key="4">
    <source>
        <dbReference type="ARBA" id="ARBA00012839"/>
    </source>
</evidence>
<name>A0AAN0K4Z9_AMPQE</name>
<evidence type="ECO:0000256" key="9">
    <source>
        <dbReference type="ARBA" id="ARBA00022824"/>
    </source>
</evidence>
<dbReference type="GO" id="GO:0004169">
    <property type="term" value="F:dolichyl-phosphate-mannose-protein mannosyltransferase activity"/>
    <property type="evidence" value="ECO:0007669"/>
    <property type="project" value="UniProtKB-EC"/>
</dbReference>
<feature type="transmembrane region" description="Helical" evidence="16">
    <location>
        <begin position="243"/>
        <end position="276"/>
    </location>
</feature>
<dbReference type="InterPro" id="IPR036300">
    <property type="entry name" value="MIR_dom_sf"/>
</dbReference>
<protein>
    <recommendedName>
        <fullName evidence="12">Protein O-mannosyl-transferase 2</fullName>
        <ecNumber evidence="4">2.4.1.109</ecNumber>
    </recommendedName>
</protein>
<evidence type="ECO:0000256" key="16">
    <source>
        <dbReference type="SAM" id="Phobius"/>
    </source>
</evidence>
<evidence type="ECO:0000256" key="8">
    <source>
        <dbReference type="ARBA" id="ARBA00022737"/>
    </source>
</evidence>
<organism evidence="18 19">
    <name type="scientific">Amphimedon queenslandica</name>
    <name type="common">Sponge</name>
    <dbReference type="NCBI Taxonomy" id="400682"/>
    <lineage>
        <taxon>Eukaryota</taxon>
        <taxon>Metazoa</taxon>
        <taxon>Porifera</taxon>
        <taxon>Demospongiae</taxon>
        <taxon>Heteroscleromorpha</taxon>
        <taxon>Haplosclerida</taxon>
        <taxon>Niphatidae</taxon>
        <taxon>Amphimedon</taxon>
    </lineage>
</organism>
<comment type="catalytic activity">
    <reaction evidence="14">
        <text>a di-trans,poly-cis-dolichyl beta-D-mannosyl phosphate + L-seryl-[protein] = 3-O-(alpha-D-mannosyl)-L-seryl-[protein] + a di-trans,poly-cis-dolichyl phosphate + H(+)</text>
        <dbReference type="Rhea" id="RHEA:17377"/>
        <dbReference type="Rhea" id="RHEA-COMP:9863"/>
        <dbReference type="Rhea" id="RHEA-COMP:13546"/>
        <dbReference type="Rhea" id="RHEA-COMP:19498"/>
        <dbReference type="Rhea" id="RHEA-COMP:19501"/>
        <dbReference type="ChEBI" id="CHEBI:15378"/>
        <dbReference type="ChEBI" id="CHEBI:29999"/>
        <dbReference type="ChEBI" id="CHEBI:57683"/>
        <dbReference type="ChEBI" id="CHEBI:58211"/>
        <dbReference type="ChEBI" id="CHEBI:137321"/>
        <dbReference type="EC" id="2.4.1.109"/>
    </reaction>
</comment>
<feature type="transmembrane region" description="Helical" evidence="16">
    <location>
        <begin position="160"/>
        <end position="185"/>
    </location>
</feature>
<evidence type="ECO:0000256" key="11">
    <source>
        <dbReference type="ARBA" id="ARBA00023136"/>
    </source>
</evidence>
<dbReference type="Proteomes" id="UP000007879">
    <property type="component" value="Unassembled WGS sequence"/>
</dbReference>
<evidence type="ECO:0000256" key="12">
    <source>
        <dbReference type="ARBA" id="ARBA00039583"/>
    </source>
</evidence>
<comment type="pathway">
    <text evidence="2">Protein modification; protein glycosylation.</text>
</comment>
<keyword evidence="9" id="KW-0256">Endoplasmic reticulum</keyword>
<keyword evidence="8" id="KW-0677">Repeat</keyword>
<proteinExistence type="inferred from homology"/>
<dbReference type="InterPro" id="IPR016093">
    <property type="entry name" value="MIR_motif"/>
</dbReference>
<keyword evidence="7 16" id="KW-0812">Transmembrane</keyword>
<keyword evidence="19" id="KW-1185">Reference proteome</keyword>
<evidence type="ECO:0000259" key="17">
    <source>
        <dbReference type="PROSITE" id="PS50919"/>
    </source>
</evidence>
<reference evidence="19" key="1">
    <citation type="journal article" date="2010" name="Nature">
        <title>The Amphimedon queenslandica genome and the evolution of animal complexity.</title>
        <authorList>
            <person name="Srivastava M."/>
            <person name="Simakov O."/>
            <person name="Chapman J."/>
            <person name="Fahey B."/>
            <person name="Gauthier M.E."/>
            <person name="Mitros T."/>
            <person name="Richards G.S."/>
            <person name="Conaco C."/>
            <person name="Dacre M."/>
            <person name="Hellsten U."/>
            <person name="Larroux C."/>
            <person name="Putnam N.H."/>
            <person name="Stanke M."/>
            <person name="Adamska M."/>
            <person name="Darling A."/>
            <person name="Degnan S.M."/>
            <person name="Oakley T.H."/>
            <person name="Plachetzki D.C."/>
            <person name="Zhai Y."/>
            <person name="Adamski M."/>
            <person name="Calcino A."/>
            <person name="Cummins S.F."/>
            <person name="Goodstein D.M."/>
            <person name="Harris C."/>
            <person name="Jackson D.J."/>
            <person name="Leys S.P."/>
            <person name="Shu S."/>
            <person name="Woodcroft B.J."/>
            <person name="Vervoort M."/>
            <person name="Kosik K.S."/>
            <person name="Manning G."/>
            <person name="Degnan B.M."/>
            <person name="Rokhsar D.S."/>
        </authorList>
    </citation>
    <scope>NUCLEOTIDE SEQUENCE [LARGE SCALE GENOMIC DNA]</scope>
</reference>
<dbReference type="AlphaFoldDB" id="A0AAN0K4Z9"/>
<feature type="domain" description="MIR" evidence="17">
    <location>
        <begin position="424"/>
        <end position="480"/>
    </location>
</feature>
<dbReference type="EnsemblMetazoa" id="XM_020008741.1">
    <property type="protein sequence ID" value="XP_019864300.1"/>
    <property type="gene ID" value="LOC100637822"/>
</dbReference>
<evidence type="ECO:0000256" key="5">
    <source>
        <dbReference type="ARBA" id="ARBA00022676"/>
    </source>
</evidence>
<feature type="compositionally biased region" description="Polar residues" evidence="15">
    <location>
        <begin position="7"/>
        <end position="17"/>
    </location>
</feature>
<evidence type="ECO:0000256" key="13">
    <source>
        <dbReference type="ARBA" id="ARBA00045085"/>
    </source>
</evidence>
<dbReference type="CDD" id="cd23282">
    <property type="entry name" value="beta-trefoil_MIR_POMT2"/>
    <property type="match status" value="1"/>
</dbReference>
<evidence type="ECO:0000256" key="2">
    <source>
        <dbReference type="ARBA" id="ARBA00004922"/>
    </source>
</evidence>
<feature type="domain" description="MIR" evidence="17">
    <location>
        <begin position="485"/>
        <end position="541"/>
    </location>
</feature>
<dbReference type="InterPro" id="IPR027005">
    <property type="entry name" value="PMT-like"/>
</dbReference>
<evidence type="ECO:0000256" key="14">
    <source>
        <dbReference type="ARBA" id="ARBA00045102"/>
    </source>
</evidence>
<comment type="similarity">
    <text evidence="3">Belongs to the glycosyltransferase 39 family.</text>
</comment>
<dbReference type="PANTHER" id="PTHR10050">
    <property type="entry name" value="DOLICHYL-PHOSPHATE-MANNOSE--PROTEIN MANNOSYLTRANSFERASE"/>
    <property type="match status" value="1"/>
</dbReference>
<dbReference type="PANTHER" id="PTHR10050:SF46">
    <property type="entry name" value="PROTEIN O-MANNOSYL-TRANSFERASE 2"/>
    <property type="match status" value="1"/>
</dbReference>
<dbReference type="Pfam" id="PF02366">
    <property type="entry name" value="PMT"/>
    <property type="match status" value="1"/>
</dbReference>
<feature type="transmembrane region" description="Helical" evidence="16">
    <location>
        <begin position="297"/>
        <end position="319"/>
    </location>
</feature>
<evidence type="ECO:0000256" key="6">
    <source>
        <dbReference type="ARBA" id="ARBA00022679"/>
    </source>
</evidence>
<evidence type="ECO:0000256" key="3">
    <source>
        <dbReference type="ARBA" id="ARBA00007222"/>
    </source>
</evidence>
<dbReference type="InterPro" id="IPR032421">
    <property type="entry name" value="PMT_4TMC"/>
</dbReference>
<dbReference type="PROSITE" id="PS50919">
    <property type="entry name" value="MIR"/>
    <property type="match status" value="3"/>
</dbReference>
<dbReference type="Pfam" id="PF16192">
    <property type="entry name" value="PMT_4TMC"/>
    <property type="match status" value="1"/>
</dbReference>
<evidence type="ECO:0000313" key="19">
    <source>
        <dbReference type="Proteomes" id="UP000007879"/>
    </source>
</evidence>
<feature type="region of interest" description="Disordered" evidence="15">
    <location>
        <begin position="1"/>
        <end position="47"/>
    </location>
</feature>
<dbReference type="KEGG" id="aqu:100637822"/>
<feature type="compositionally biased region" description="Basic and acidic residues" evidence="15">
    <location>
        <begin position="28"/>
        <end position="42"/>
    </location>
</feature>
<dbReference type="Gene3D" id="2.80.10.50">
    <property type="match status" value="1"/>
</dbReference>
<evidence type="ECO:0000313" key="18">
    <source>
        <dbReference type="EnsemblMetazoa" id="XP_019864300.1"/>
    </source>
</evidence>
<comment type="catalytic activity">
    <reaction evidence="13">
        <text>a di-trans,poly-cis-dolichyl beta-D-mannosyl phosphate + L-threonyl-[protein] = 3-O-(alpha-D-mannosyl)-L-threonyl-[protein] + a di-trans,poly-cis-dolichyl phosphate + H(+)</text>
        <dbReference type="Rhea" id="RHEA:53396"/>
        <dbReference type="Rhea" id="RHEA-COMP:11060"/>
        <dbReference type="Rhea" id="RHEA-COMP:13547"/>
        <dbReference type="Rhea" id="RHEA-COMP:19498"/>
        <dbReference type="Rhea" id="RHEA-COMP:19501"/>
        <dbReference type="ChEBI" id="CHEBI:15378"/>
        <dbReference type="ChEBI" id="CHEBI:30013"/>
        <dbReference type="ChEBI" id="CHEBI:57683"/>
        <dbReference type="ChEBI" id="CHEBI:58211"/>
        <dbReference type="ChEBI" id="CHEBI:137323"/>
        <dbReference type="EC" id="2.4.1.109"/>
    </reaction>
</comment>
<evidence type="ECO:0000256" key="10">
    <source>
        <dbReference type="ARBA" id="ARBA00022989"/>
    </source>
</evidence>
<keyword evidence="10 16" id="KW-1133">Transmembrane helix</keyword>
<comment type="subcellular location">
    <subcellularLocation>
        <location evidence="1">Endoplasmic reticulum membrane</location>
        <topology evidence="1">Multi-pass membrane protein</topology>
    </subcellularLocation>
</comment>
<gene>
    <name evidence="18" type="primary">100637822</name>
</gene>
<feature type="transmembrane region" description="Helical" evidence="16">
    <location>
        <begin position="685"/>
        <end position="708"/>
    </location>
</feature>
<evidence type="ECO:0000256" key="1">
    <source>
        <dbReference type="ARBA" id="ARBA00004477"/>
    </source>
</evidence>
<feature type="transmembrane region" description="Helical" evidence="16">
    <location>
        <begin position="642"/>
        <end position="665"/>
    </location>
</feature>
<sequence>MADIEDSLTQAGETDSIASALKELSPSPKKDENKGREQKEDSIEPIPPRLRLARRLSSSSSPIYSPSFNQKDWPFFTCLALVTVLSFATRLYTLNEPQHVAWDETHFGKHASWYIQGKFFFDVHPPLGKLIIATAGVLSGYNGSFEFKEPGQKYEDTPYYGMRLGCVLFGIFLVPLAFLTVWELVHSLSASVIAATMILCETGTLTLSQYILLDPPLMFFVMASTYCAVKFQSYKEEPYTLEWWYFLVLTGIFLACTFSVKWVGLFVILLVGLMTIKDLWDILGDLRISMVFTHVDFMKQFMCRALCLILLPFLIYISIFELHFIALRYSGNGDGFFSSEFQATLVGNELYDQKVPEFLGYDAVITLKNHRGGGGLLHSHSHLYPEEMAEIRQQQVTAYSHKDDNNKWLVKRANDTNFNASDEYQLVKNGDWIVLEHVSTKRNLHSHNIDGPITKSHKQVSCYGQDGVGDANDFWEVDIVGAKQGDPVRTVASRLRFRHVAVGCYLHSHSKQLPKWGWEQLEVTCNPYKDDSNNLWNVEGNVNPKLPNISFEFYKPGFFSKLIESHQVMAESNNNMKPKEGEQTSQPWHWPLTWQGQLFSGGDYRVYLLGNPIIFWGCDVLLILFVLFVLMKLVADQRSVNYLSISVFVNRFVSSGCFLILGWALHYLPFYLMGRVLYFHHYFPALMFIVMLGAIVIDSFIKLITCLISSRVKSFFFFSAFTLVMSVLIGSFATFMPLSYGMSGSKSDNPESRMYGLKWLPHWDI</sequence>
<reference evidence="18" key="2">
    <citation type="submission" date="2024-06" db="UniProtKB">
        <authorList>
            <consortium name="EnsemblMetazoa"/>
        </authorList>
    </citation>
    <scope>IDENTIFICATION</scope>
</reference>
<feature type="transmembrane region" description="Helical" evidence="16">
    <location>
        <begin position="613"/>
        <end position="635"/>
    </location>
</feature>
<dbReference type="SMART" id="SM00472">
    <property type="entry name" value="MIR"/>
    <property type="match status" value="3"/>
</dbReference>
<feature type="domain" description="MIR" evidence="17">
    <location>
        <begin position="356"/>
        <end position="413"/>
    </location>
</feature>
<feature type="transmembrane region" description="Helical" evidence="16">
    <location>
        <begin position="715"/>
        <end position="740"/>
    </location>
</feature>
<dbReference type="GO" id="GO:0005789">
    <property type="term" value="C:endoplasmic reticulum membrane"/>
    <property type="evidence" value="ECO:0007669"/>
    <property type="project" value="UniProtKB-SubCell"/>
</dbReference>
<dbReference type="Pfam" id="PF02815">
    <property type="entry name" value="MIR"/>
    <property type="match status" value="1"/>
</dbReference>